<dbReference type="KEGG" id="pfuw:KF707C_51380"/>
<reference evidence="2 3" key="2">
    <citation type="journal article" date="2017" name="Int. J. Syst. Evol. Microbiol.">
        <title>Pseudomonas furukawaii sp. nov., a polychlorinated biphenyl-degrading bacterium isolated from biphenyl-contaminated soil in Japan.</title>
        <authorList>
            <person name="Kimura N."/>
            <person name="Watanabe T."/>
            <person name="Suenaga H."/>
            <person name="Fujihara H."/>
            <person name="Futagami T."/>
            <person name="Goto M."/>
            <person name="Hanada S."/>
            <person name="Hirose J."/>
        </authorList>
    </citation>
    <scope>NUCLEOTIDE SEQUENCE [LARGE SCALE GENOMIC DNA]</scope>
    <source>
        <strain evidence="3">DSM 10086 / NBRC 110670 / KF707</strain>
    </source>
</reference>
<reference evidence="3" key="1">
    <citation type="submission" date="2015-05" db="EMBL/GenBank/DDBJ databases">
        <title>Draft genome sequencing of a biphenyl-degrading bacterium, Pseudomonas balearica KF707 (=NBRC110670).</title>
        <authorList>
            <person name="Kimura N."/>
            <person name="Hirose J."/>
            <person name="Watanabe T."/>
            <person name="Suenaga H."/>
            <person name="Fujihara H."/>
            <person name="Noguchi M."/>
            <person name="Hashimoto M."/>
            <person name="Shimodaira J."/>
            <person name="Tsuchikane K."/>
            <person name="Hosoyama A."/>
            <person name="Yamazoe A."/>
            <person name="Fujita N."/>
            <person name="Furukawa K."/>
        </authorList>
    </citation>
    <scope>NUCLEOTIDE SEQUENCE [LARGE SCALE GENOMIC DNA]</scope>
    <source>
        <strain evidence="3">DSM 10086 / NBRC 110670 / KF707</strain>
    </source>
</reference>
<protein>
    <submittedName>
        <fullName evidence="2">Plasmid stabilization system protein</fullName>
    </submittedName>
</protein>
<dbReference type="AlphaFoldDB" id="A0AAD1FHN1"/>
<sequence>MKIRFRQEAELELQDALAWYEHCAAGLGGRFLEALDDCLDRIVRFPQAYPLVRGQARRALLQQFPYSLVFLIEADGILIISCRHFRQRSPQ</sequence>
<dbReference type="Gene3D" id="3.30.2310.20">
    <property type="entry name" value="RelE-like"/>
    <property type="match status" value="1"/>
</dbReference>
<organism evidence="2 3">
    <name type="scientific">Metapseudomonas furukawaii</name>
    <name type="common">Pseudomonas furukawaii</name>
    <dbReference type="NCBI Taxonomy" id="1149133"/>
    <lineage>
        <taxon>Bacteria</taxon>
        <taxon>Pseudomonadati</taxon>
        <taxon>Pseudomonadota</taxon>
        <taxon>Gammaproteobacteria</taxon>
        <taxon>Pseudomonadales</taxon>
        <taxon>Pseudomonadaceae</taxon>
        <taxon>Metapseudomonas</taxon>
    </lineage>
</organism>
<accession>A0AAD1FHN1</accession>
<keyword evidence="3" id="KW-1185">Reference proteome</keyword>
<dbReference type="RefSeq" id="WP_003452865.1">
    <property type="nucleotide sequence ID" value="NZ_AJMR01000180.1"/>
</dbReference>
<evidence type="ECO:0000256" key="1">
    <source>
        <dbReference type="ARBA" id="ARBA00022649"/>
    </source>
</evidence>
<keyword evidence="1" id="KW-1277">Toxin-antitoxin system</keyword>
<evidence type="ECO:0000313" key="3">
    <source>
        <dbReference type="Proteomes" id="UP000218554"/>
    </source>
</evidence>
<dbReference type="Pfam" id="PF05016">
    <property type="entry name" value="ParE_toxin"/>
    <property type="match status" value="1"/>
</dbReference>
<dbReference type="InterPro" id="IPR007712">
    <property type="entry name" value="RelE/ParE_toxin"/>
</dbReference>
<dbReference type="InterPro" id="IPR035093">
    <property type="entry name" value="RelE/ParE_toxin_dom_sf"/>
</dbReference>
<gene>
    <name evidence="2" type="ORF">KF707C_51380</name>
</gene>
<proteinExistence type="predicted"/>
<dbReference type="Proteomes" id="UP000218554">
    <property type="component" value="Chromosome"/>
</dbReference>
<evidence type="ECO:0000313" key="2">
    <source>
        <dbReference type="EMBL" id="BAU76826.1"/>
    </source>
</evidence>
<dbReference type="EMBL" id="AP014862">
    <property type="protein sequence ID" value="BAU76826.1"/>
    <property type="molecule type" value="Genomic_DNA"/>
</dbReference>
<name>A0AAD1FHN1_METFU</name>